<dbReference type="PANTHER" id="PTHR10151:SF120">
    <property type="entry name" value="BIS(5'-ADENOSYL)-TRIPHOSPHATASE"/>
    <property type="match status" value="1"/>
</dbReference>
<sequence length="414" mass="43065">MGGAVPAGPAAGAVGAASGAAASGAEEGAAEALVRGPDYSGPLLSDVIPAAALAVGAEQILDAEAIARARRIAPQAAARTAVVVLVDGMGSLLLRRRAAHAPFLRSLLRDEQLLSAGFPSTTANSLSSLGTGLLPGAHGVMGYRLLDPERDEVFNQLTGSEHVDGRAWVPDDTLFDRLTAGGVEAVNLGEPKFAGRGLNTGSMRGARFRGSQSLDERVRHAVEEAKRPGSRVVYLYWGALDKTGHGRGVDSWEWLEQLEHVDEQLKVLANSLPADSTLLITADHGMVDVPHEGRLDLAEHPDLRGLLRAVGGEPRAAHLYARPGAVAEAAAGLRERVAGKATVLTREEAVRAGLFGPVHTVRPENLPRVGDLLVIAGEGFGIVDSLSDSASALSLLGHHGGVTAEELEIPLLTV</sequence>
<dbReference type="InterPro" id="IPR002591">
    <property type="entry name" value="Phosphodiest/P_Trfase"/>
</dbReference>
<dbReference type="Gene3D" id="3.40.720.10">
    <property type="entry name" value="Alkaline Phosphatase, subunit A"/>
    <property type="match status" value="1"/>
</dbReference>
<dbReference type="EMBL" id="BAAAPZ010000001">
    <property type="protein sequence ID" value="GAA2086766.1"/>
    <property type="molecule type" value="Genomic_DNA"/>
</dbReference>
<organism evidence="1 2">
    <name type="scientific">Brevibacterium salitolerans</name>
    <dbReference type="NCBI Taxonomy" id="1403566"/>
    <lineage>
        <taxon>Bacteria</taxon>
        <taxon>Bacillati</taxon>
        <taxon>Actinomycetota</taxon>
        <taxon>Actinomycetes</taxon>
        <taxon>Micrococcales</taxon>
        <taxon>Brevibacteriaceae</taxon>
        <taxon>Brevibacterium</taxon>
    </lineage>
</organism>
<dbReference type="SUPFAM" id="SSF53649">
    <property type="entry name" value="Alkaline phosphatase-like"/>
    <property type="match status" value="1"/>
</dbReference>
<evidence type="ECO:0000313" key="1">
    <source>
        <dbReference type="EMBL" id="GAA2086766.1"/>
    </source>
</evidence>
<protein>
    <submittedName>
        <fullName evidence="1">Alkaline phosphatase family protein</fullName>
    </submittedName>
</protein>
<dbReference type="Pfam" id="PF01663">
    <property type="entry name" value="Phosphodiest"/>
    <property type="match status" value="1"/>
</dbReference>
<dbReference type="PANTHER" id="PTHR10151">
    <property type="entry name" value="ECTONUCLEOTIDE PYROPHOSPHATASE/PHOSPHODIESTERASE"/>
    <property type="match status" value="1"/>
</dbReference>
<proteinExistence type="predicted"/>
<keyword evidence="2" id="KW-1185">Reference proteome</keyword>
<name>A0ABN2WC44_9MICO</name>
<dbReference type="Proteomes" id="UP001500984">
    <property type="component" value="Unassembled WGS sequence"/>
</dbReference>
<reference evidence="1 2" key="1">
    <citation type="journal article" date="2019" name="Int. J. Syst. Evol. Microbiol.">
        <title>The Global Catalogue of Microorganisms (GCM) 10K type strain sequencing project: providing services to taxonomists for standard genome sequencing and annotation.</title>
        <authorList>
            <consortium name="The Broad Institute Genomics Platform"/>
            <consortium name="The Broad Institute Genome Sequencing Center for Infectious Disease"/>
            <person name="Wu L."/>
            <person name="Ma J."/>
        </authorList>
    </citation>
    <scope>NUCLEOTIDE SEQUENCE [LARGE SCALE GENOMIC DNA]</scope>
    <source>
        <strain evidence="1 2">JCM 15900</strain>
    </source>
</reference>
<dbReference type="InterPro" id="IPR017850">
    <property type="entry name" value="Alkaline_phosphatase_core_sf"/>
</dbReference>
<comment type="caution">
    <text evidence="1">The sequence shown here is derived from an EMBL/GenBank/DDBJ whole genome shotgun (WGS) entry which is preliminary data.</text>
</comment>
<accession>A0ABN2WC44</accession>
<evidence type="ECO:0000313" key="2">
    <source>
        <dbReference type="Proteomes" id="UP001500984"/>
    </source>
</evidence>
<gene>
    <name evidence="1" type="ORF">GCM10009823_00730</name>
</gene>